<dbReference type="SUPFAM" id="SSF51658">
    <property type="entry name" value="Xylose isomerase-like"/>
    <property type="match status" value="1"/>
</dbReference>
<protein>
    <submittedName>
        <fullName evidence="2">Sugar phosphate isomerase/epimerase</fullName>
    </submittedName>
</protein>
<proteinExistence type="predicted"/>
<dbReference type="InterPro" id="IPR013022">
    <property type="entry name" value="Xyl_isomerase-like_TIM-brl"/>
</dbReference>
<reference evidence="2 3" key="1">
    <citation type="journal article" date="2023" name="Environ Microbiome">
        <title>A coral-associated actinobacterium mitigates coral bleaching under heat stress.</title>
        <authorList>
            <person name="Li J."/>
            <person name="Zou Y."/>
            <person name="Li Q."/>
            <person name="Zhang J."/>
            <person name="Bourne D.G."/>
            <person name="Lyu Y."/>
            <person name="Liu C."/>
            <person name="Zhang S."/>
        </authorList>
    </citation>
    <scope>NUCLEOTIDE SEQUENCE [LARGE SCALE GENOMIC DNA]</scope>
    <source>
        <strain evidence="2 3">SCSIO 13291</strain>
    </source>
</reference>
<dbReference type="PANTHER" id="PTHR12110">
    <property type="entry name" value="HYDROXYPYRUVATE ISOMERASE"/>
    <property type="match status" value="1"/>
</dbReference>
<evidence type="ECO:0000313" key="3">
    <source>
        <dbReference type="Proteomes" id="UP001434337"/>
    </source>
</evidence>
<organism evidence="2 3">
    <name type="scientific">Propioniciclava soli</name>
    <dbReference type="NCBI Taxonomy" id="2775081"/>
    <lineage>
        <taxon>Bacteria</taxon>
        <taxon>Bacillati</taxon>
        <taxon>Actinomycetota</taxon>
        <taxon>Actinomycetes</taxon>
        <taxon>Propionibacteriales</taxon>
        <taxon>Propionibacteriaceae</taxon>
        <taxon>Propioniciclava</taxon>
    </lineage>
</organism>
<dbReference type="Gene3D" id="3.20.20.150">
    <property type="entry name" value="Divalent-metal-dependent TIM barrel enzymes"/>
    <property type="match status" value="1"/>
</dbReference>
<evidence type="ECO:0000313" key="2">
    <source>
        <dbReference type="EMBL" id="WZW98051.1"/>
    </source>
</evidence>
<dbReference type="InterPro" id="IPR036237">
    <property type="entry name" value="Xyl_isomerase-like_sf"/>
</dbReference>
<dbReference type="Pfam" id="PF01261">
    <property type="entry name" value="AP_endonuc_2"/>
    <property type="match status" value="1"/>
</dbReference>
<name>A0ABZ3C749_9ACTN</name>
<evidence type="ECO:0000259" key="1">
    <source>
        <dbReference type="Pfam" id="PF01261"/>
    </source>
</evidence>
<accession>A0ABZ3C749</accession>
<gene>
    <name evidence="2" type="ORF">PCC79_14310</name>
</gene>
<dbReference type="InterPro" id="IPR050312">
    <property type="entry name" value="IolE/XylAMocC-like"/>
</dbReference>
<keyword evidence="2" id="KW-0413">Isomerase</keyword>
<dbReference type="EMBL" id="CP115965">
    <property type="protein sequence ID" value="WZW98051.1"/>
    <property type="molecule type" value="Genomic_DNA"/>
</dbReference>
<feature type="domain" description="Xylose isomerase-like TIM barrel" evidence="1">
    <location>
        <begin position="19"/>
        <end position="258"/>
    </location>
</feature>
<dbReference type="GO" id="GO:0016853">
    <property type="term" value="F:isomerase activity"/>
    <property type="evidence" value="ECO:0007669"/>
    <property type="project" value="UniProtKB-KW"/>
</dbReference>
<dbReference type="PANTHER" id="PTHR12110:SF52">
    <property type="entry name" value="XYLOSE ISOMERASE"/>
    <property type="match status" value="1"/>
</dbReference>
<dbReference type="Proteomes" id="UP001434337">
    <property type="component" value="Chromosome"/>
</dbReference>
<keyword evidence="3" id="KW-1185">Reference proteome</keyword>
<dbReference type="RefSeq" id="WP_342372214.1">
    <property type="nucleotide sequence ID" value="NZ_CP115965.1"/>
</dbReference>
<sequence length="275" mass="29501">MSLSINQWTIKPASMPDAVAAVKANGLEAIGLWRQNVAAHGLAETAALVRREGLRVSTLCRGGFLTAADPDARAAAIRDNEDAIREAVALGTQTVVLVVGGLLDGEKDLVATRRRVTENIAAIAPFAEAEGVKLAIEPLHPMFAADRAVVSTLDQALDIAEEVGSDHVGAVVDTYHVWWDPNLSAAIARAGRLGKLFSYQVCDWNLPLAAEPLHSRGYMGDGFIDFPTITRLVAATGYDDDIESEIFNEDIWAEPPAEAVATVKRRYDALVAPHL</sequence>